<accession>A0A1H7L4V9</accession>
<sequence length="80" mass="8999">MSRGYLTPVLFYFVVHSHTDILIGTKVKAIHVAVKFVLIVARGEGAIDRPIHNCFVIFFIHSYVVTTVFLNILKDRIGIG</sequence>
<proteinExistence type="predicted"/>
<evidence type="ECO:0000313" key="2">
    <source>
        <dbReference type="EMBL" id="SEK93864.1"/>
    </source>
</evidence>
<feature type="transmembrane region" description="Helical" evidence="1">
    <location>
        <begin position="55"/>
        <end position="73"/>
    </location>
</feature>
<dbReference type="AlphaFoldDB" id="A0A1H7L4V9"/>
<evidence type="ECO:0000313" key="3">
    <source>
        <dbReference type="Proteomes" id="UP000183894"/>
    </source>
</evidence>
<protein>
    <submittedName>
        <fullName evidence="2">Uncharacterized protein</fullName>
    </submittedName>
</protein>
<dbReference type="EMBL" id="FOAD01000002">
    <property type="protein sequence ID" value="SEK93864.1"/>
    <property type="molecule type" value="Genomic_DNA"/>
</dbReference>
<name>A0A1H7L4V9_HALLR</name>
<keyword evidence="1" id="KW-0472">Membrane</keyword>
<gene>
    <name evidence="2" type="ORF">SAMN04488691_102207</name>
</gene>
<keyword evidence="1" id="KW-1133">Transmembrane helix</keyword>
<reference evidence="2 3" key="1">
    <citation type="submission" date="2016-10" db="EMBL/GenBank/DDBJ databases">
        <authorList>
            <person name="de Groot N.N."/>
        </authorList>
    </citation>
    <scope>NUCLEOTIDE SEQUENCE [LARGE SCALE GENOMIC DNA]</scope>
    <source>
        <strain evidence="2 3">CDM_5</strain>
    </source>
</reference>
<evidence type="ECO:0000256" key="1">
    <source>
        <dbReference type="SAM" id="Phobius"/>
    </source>
</evidence>
<organism evidence="2 3">
    <name type="scientific">Haloferax larsenii</name>
    <dbReference type="NCBI Taxonomy" id="302484"/>
    <lineage>
        <taxon>Archaea</taxon>
        <taxon>Methanobacteriati</taxon>
        <taxon>Methanobacteriota</taxon>
        <taxon>Stenosarchaea group</taxon>
        <taxon>Halobacteria</taxon>
        <taxon>Halobacteriales</taxon>
        <taxon>Haloferacaceae</taxon>
        <taxon>Haloferax</taxon>
    </lineage>
</organism>
<keyword evidence="1" id="KW-0812">Transmembrane</keyword>
<dbReference type="Proteomes" id="UP000183894">
    <property type="component" value="Unassembled WGS sequence"/>
</dbReference>